<dbReference type="EMBL" id="VDDA01000002">
    <property type="protein sequence ID" value="TNC14905.1"/>
    <property type="molecule type" value="Genomic_DNA"/>
</dbReference>
<dbReference type="Pfam" id="PF09979">
    <property type="entry name" value="DUF2213"/>
    <property type="match status" value="1"/>
</dbReference>
<proteinExistence type="predicted"/>
<organism evidence="1 2">
    <name type="scientific">Methylobacterium terricola</name>
    <dbReference type="NCBI Taxonomy" id="2583531"/>
    <lineage>
        <taxon>Bacteria</taxon>
        <taxon>Pseudomonadati</taxon>
        <taxon>Pseudomonadota</taxon>
        <taxon>Alphaproteobacteria</taxon>
        <taxon>Hyphomicrobiales</taxon>
        <taxon>Methylobacteriaceae</taxon>
        <taxon>Methylobacterium</taxon>
    </lineage>
</organism>
<evidence type="ECO:0000313" key="1">
    <source>
        <dbReference type="EMBL" id="TNC14905.1"/>
    </source>
</evidence>
<sequence length="396" mass="41670">MLLIDAAPIAGTRITADGYLVADARVARVGVQQYLGVEVERPDLAIVSVYRPAEEVFKADSLASFAHRPVTIGHPRDAVNAKSWRLHSVGSTGGDIARDGDFVRVPLAVMDADAIQSVQSGKREVSMGYRCRLEWSDGIAPDGTPYQAIQRDININHAAIVPKGRAGSECRIGDGLPADIDFQPATPTPQPQKDASSMKTHLVDGHPVEMSDAAIIAVSALQKRAADLTADNLKLVADGNLAATAHAEAIRAKDGEIAEARNAVEARDGEIAVLKKQLADAEMTPAKLDAALAVRNAVIGAARSVLGDSFKADDKTEAQIRRETVSARLGDAAANMGDAAIEGAFAALTKDVKPADPLRNAIANGLTTVGDAEAEAHAAHARRVETLRNSWKGQAA</sequence>
<accession>A0A5C4LLS5</accession>
<evidence type="ECO:0000313" key="2">
    <source>
        <dbReference type="Proteomes" id="UP000305267"/>
    </source>
</evidence>
<dbReference type="Proteomes" id="UP000305267">
    <property type="component" value="Unassembled WGS sequence"/>
</dbReference>
<reference evidence="1 2" key="1">
    <citation type="submission" date="2019-06" db="EMBL/GenBank/DDBJ databases">
        <title>Genome of Methylobacterium sp. 17Sr1-39.</title>
        <authorList>
            <person name="Seo T."/>
        </authorList>
    </citation>
    <scope>NUCLEOTIDE SEQUENCE [LARGE SCALE GENOMIC DNA]</scope>
    <source>
        <strain evidence="1 2">17Sr1-39</strain>
    </source>
</reference>
<protein>
    <submittedName>
        <fullName evidence="1">DUF2213 domain-containing protein</fullName>
    </submittedName>
</protein>
<gene>
    <name evidence="1" type="ORF">FF100_04840</name>
</gene>
<dbReference type="OrthoDB" id="7549700at2"/>
<dbReference type="PIRSF" id="PIRSF029215">
    <property type="entry name" value="UCP029215"/>
    <property type="match status" value="1"/>
</dbReference>
<keyword evidence="2" id="KW-1185">Reference proteome</keyword>
<comment type="caution">
    <text evidence="1">The sequence shown here is derived from an EMBL/GenBank/DDBJ whole genome shotgun (WGS) entry which is preliminary data.</text>
</comment>
<dbReference type="RefSeq" id="WP_139034446.1">
    <property type="nucleotide sequence ID" value="NZ_VDDA01000002.1"/>
</dbReference>
<name>A0A5C4LLS5_9HYPH</name>
<dbReference type="InterPro" id="IPR016913">
    <property type="entry name" value="UCP029215"/>
</dbReference>
<dbReference type="AlphaFoldDB" id="A0A5C4LLS5"/>